<dbReference type="PANTHER" id="PTHR46167">
    <property type="entry name" value="N-LYSINE METHYLTRANSFERASE KMT5A"/>
    <property type="match status" value="1"/>
</dbReference>
<dbReference type="Proteomes" id="UP000752171">
    <property type="component" value="Unassembled WGS sequence"/>
</dbReference>
<dbReference type="AlphaFoldDB" id="A0A8T2KPL3"/>
<protein>
    <submittedName>
        <fullName evidence="3">N-lysine methyltransferase KMT5A-like</fullName>
    </submittedName>
</protein>
<sequence length="189" mass="21372">MPPRISPLRDAIEHVVSKTDKTSKLEVKYINAVKGRGVFAKSSICKGDFLVEYRGDMINEAESQRRRNIYHPSCTVFMFDFKWKGKLWCIDASREDGSFGRLVNDDHRHPNCKMKKIDVDGKPHLCLFALNDIKEGEEIVYDYGGDDYPWRTQTTSATSHAVVGDSDLPQPSQAQTSDSPGPDYSPEQV</sequence>
<dbReference type="EMBL" id="JAICCE010000025">
    <property type="protein sequence ID" value="KAG9259815.1"/>
    <property type="molecule type" value="Genomic_DNA"/>
</dbReference>
<accession>A0A8T2KPL3</accession>
<dbReference type="PROSITE" id="PS50280">
    <property type="entry name" value="SET"/>
    <property type="match status" value="1"/>
</dbReference>
<dbReference type="GO" id="GO:0042799">
    <property type="term" value="F:histone H4K20 methyltransferase activity"/>
    <property type="evidence" value="ECO:0007669"/>
    <property type="project" value="TreeGrafter"/>
</dbReference>
<dbReference type="GO" id="GO:0006357">
    <property type="term" value="P:regulation of transcription by RNA polymerase II"/>
    <property type="evidence" value="ECO:0007669"/>
    <property type="project" value="TreeGrafter"/>
</dbReference>
<comment type="caution">
    <text evidence="3">The sequence shown here is derived from an EMBL/GenBank/DDBJ whole genome shotgun (WGS) entry which is preliminary data.</text>
</comment>
<evidence type="ECO:0000259" key="2">
    <source>
        <dbReference type="PROSITE" id="PS50280"/>
    </source>
</evidence>
<keyword evidence="3" id="KW-0808">Transferase</keyword>
<keyword evidence="3" id="KW-0489">Methyltransferase</keyword>
<proteinExistence type="predicted"/>
<dbReference type="InterPro" id="IPR051760">
    <property type="entry name" value="KMT5A"/>
</dbReference>
<evidence type="ECO:0000313" key="4">
    <source>
        <dbReference type="Proteomes" id="UP000752171"/>
    </source>
</evidence>
<feature type="compositionally biased region" description="Polar residues" evidence="1">
    <location>
        <begin position="169"/>
        <end position="179"/>
    </location>
</feature>
<reference evidence="3 4" key="1">
    <citation type="submission" date="2021-07" db="EMBL/GenBank/DDBJ databases">
        <authorList>
            <person name="Imarazene B."/>
            <person name="Zahm M."/>
            <person name="Klopp C."/>
            <person name="Cabau C."/>
            <person name="Beille S."/>
            <person name="Jouanno E."/>
            <person name="Castinel A."/>
            <person name="Lluch J."/>
            <person name="Gil L."/>
            <person name="Kuchtly C."/>
            <person name="Lopez Roques C."/>
            <person name="Donnadieu C."/>
            <person name="Parrinello H."/>
            <person name="Journot L."/>
            <person name="Du K."/>
            <person name="Schartl M."/>
            <person name="Retaux S."/>
            <person name="Guiguen Y."/>
        </authorList>
    </citation>
    <scope>NUCLEOTIDE SEQUENCE [LARGE SCALE GENOMIC DNA]</scope>
    <source>
        <strain evidence="3">Pach_M1</strain>
        <tissue evidence="3">Testis</tissue>
    </source>
</reference>
<name>A0A8T2KPL3_ASTMX</name>
<dbReference type="Gene3D" id="2.170.270.10">
    <property type="entry name" value="SET domain"/>
    <property type="match status" value="1"/>
</dbReference>
<dbReference type="InterPro" id="IPR001214">
    <property type="entry name" value="SET_dom"/>
</dbReference>
<dbReference type="SUPFAM" id="SSF82199">
    <property type="entry name" value="SET domain"/>
    <property type="match status" value="1"/>
</dbReference>
<dbReference type="SMART" id="SM00317">
    <property type="entry name" value="SET"/>
    <property type="match status" value="1"/>
</dbReference>
<evidence type="ECO:0000313" key="3">
    <source>
        <dbReference type="EMBL" id="KAG9259815.1"/>
    </source>
</evidence>
<dbReference type="InterPro" id="IPR046341">
    <property type="entry name" value="SET_dom_sf"/>
</dbReference>
<feature type="non-terminal residue" evidence="3">
    <location>
        <position position="1"/>
    </location>
</feature>
<feature type="region of interest" description="Disordered" evidence="1">
    <location>
        <begin position="155"/>
        <end position="189"/>
    </location>
</feature>
<organism evidence="3 4">
    <name type="scientific">Astyanax mexicanus</name>
    <name type="common">Blind cave fish</name>
    <name type="synonym">Astyanax fasciatus mexicanus</name>
    <dbReference type="NCBI Taxonomy" id="7994"/>
    <lineage>
        <taxon>Eukaryota</taxon>
        <taxon>Metazoa</taxon>
        <taxon>Chordata</taxon>
        <taxon>Craniata</taxon>
        <taxon>Vertebrata</taxon>
        <taxon>Euteleostomi</taxon>
        <taxon>Actinopterygii</taxon>
        <taxon>Neopterygii</taxon>
        <taxon>Teleostei</taxon>
        <taxon>Ostariophysi</taxon>
        <taxon>Characiformes</taxon>
        <taxon>Characoidei</taxon>
        <taxon>Acestrorhamphidae</taxon>
        <taxon>Acestrorhamphinae</taxon>
        <taxon>Astyanax</taxon>
    </lineage>
</organism>
<evidence type="ECO:0000256" key="1">
    <source>
        <dbReference type="SAM" id="MobiDB-lite"/>
    </source>
</evidence>
<dbReference type="Pfam" id="PF00856">
    <property type="entry name" value="SET"/>
    <property type="match status" value="1"/>
</dbReference>
<dbReference type="GO" id="GO:0032259">
    <property type="term" value="P:methylation"/>
    <property type="evidence" value="ECO:0007669"/>
    <property type="project" value="UniProtKB-KW"/>
</dbReference>
<dbReference type="GO" id="GO:0043516">
    <property type="term" value="P:regulation of DNA damage response, signal transduction by p53 class mediator"/>
    <property type="evidence" value="ECO:0007669"/>
    <property type="project" value="TreeGrafter"/>
</dbReference>
<dbReference type="PANTHER" id="PTHR46167:SF1">
    <property type="entry name" value="N-LYSINE METHYLTRANSFERASE KMT5A"/>
    <property type="match status" value="1"/>
</dbReference>
<dbReference type="GO" id="GO:0005700">
    <property type="term" value="C:polytene chromosome"/>
    <property type="evidence" value="ECO:0007669"/>
    <property type="project" value="TreeGrafter"/>
</dbReference>
<dbReference type="GO" id="GO:0005634">
    <property type="term" value="C:nucleus"/>
    <property type="evidence" value="ECO:0007669"/>
    <property type="project" value="TreeGrafter"/>
</dbReference>
<feature type="domain" description="SET" evidence="2">
    <location>
        <begin position="23"/>
        <end position="144"/>
    </location>
</feature>
<gene>
    <name evidence="3" type="primary">KMT5A</name>
    <name evidence="3" type="ORF">AMEX_G27423</name>
</gene>